<accession>A0ABV5JFK1</accession>
<keyword evidence="1" id="KW-1133">Transmembrane helix</keyword>
<dbReference type="RefSeq" id="WP_213891551.1">
    <property type="nucleotide sequence ID" value="NZ_JAGFNU010000038.1"/>
</dbReference>
<reference evidence="2 3" key="1">
    <citation type="submission" date="2024-09" db="EMBL/GenBank/DDBJ databases">
        <authorList>
            <person name="Sun Q."/>
            <person name="Mori K."/>
        </authorList>
    </citation>
    <scope>NUCLEOTIDE SEQUENCE [LARGE SCALE GENOMIC DNA]</scope>
    <source>
        <strain evidence="2 3">CECT 8726</strain>
    </source>
</reference>
<protein>
    <recommendedName>
        <fullName evidence="4">DUF502 domain-containing protein</fullName>
    </recommendedName>
</protein>
<feature type="transmembrane region" description="Helical" evidence="1">
    <location>
        <begin position="47"/>
        <end position="70"/>
    </location>
</feature>
<keyword evidence="1" id="KW-0472">Membrane</keyword>
<evidence type="ECO:0000256" key="1">
    <source>
        <dbReference type="SAM" id="Phobius"/>
    </source>
</evidence>
<sequence>MKTTILGGILFLVPLAFIAIVLGKAFEVSMLLAQPLDGLIPLDSLAGIAMANIIAIVLILAICFAAGLAAKTTMISKRVGRLDDTLIDIIPGYAVARGIVGGIAGEDDTTPVLSPVLVRFDDFDQLAFEVERMGDRSAVFLPGSPSAWSGTSVIVDVDRVVRLDLPPHQAISLLRVMGRGMSKIDLP</sequence>
<gene>
    <name evidence="2" type="ORF">ACFFUT_06830</name>
</gene>
<name>A0ABV5JFK1_9RHOB</name>
<dbReference type="EMBL" id="JBHMEA010000020">
    <property type="protein sequence ID" value="MFB9231498.1"/>
    <property type="molecule type" value="Genomic_DNA"/>
</dbReference>
<keyword evidence="1" id="KW-0812">Transmembrane</keyword>
<dbReference type="Proteomes" id="UP001589683">
    <property type="component" value="Unassembled WGS sequence"/>
</dbReference>
<evidence type="ECO:0000313" key="3">
    <source>
        <dbReference type="Proteomes" id="UP001589683"/>
    </source>
</evidence>
<proteinExistence type="predicted"/>
<organism evidence="2 3">
    <name type="scientific">Pseudohalocynthiibacter aestuariivivens</name>
    <dbReference type="NCBI Taxonomy" id="1591409"/>
    <lineage>
        <taxon>Bacteria</taxon>
        <taxon>Pseudomonadati</taxon>
        <taxon>Pseudomonadota</taxon>
        <taxon>Alphaproteobacteria</taxon>
        <taxon>Rhodobacterales</taxon>
        <taxon>Paracoccaceae</taxon>
        <taxon>Pseudohalocynthiibacter</taxon>
    </lineage>
</organism>
<evidence type="ECO:0008006" key="4">
    <source>
        <dbReference type="Google" id="ProtNLM"/>
    </source>
</evidence>
<keyword evidence="3" id="KW-1185">Reference proteome</keyword>
<comment type="caution">
    <text evidence="2">The sequence shown here is derived from an EMBL/GenBank/DDBJ whole genome shotgun (WGS) entry which is preliminary data.</text>
</comment>
<evidence type="ECO:0000313" key="2">
    <source>
        <dbReference type="EMBL" id="MFB9231498.1"/>
    </source>
</evidence>